<evidence type="ECO:0000313" key="2">
    <source>
        <dbReference type="EMBL" id="PNR27420.1"/>
    </source>
</evidence>
<keyword evidence="1" id="KW-1133">Transmembrane helix</keyword>
<gene>
    <name evidence="2" type="ORF">PHYPA_029572</name>
</gene>
<sequence length="93" mass="10588">MQCNSTVPHVVYYYMKKKHNNAVEVGGENTSIPTPTLNSVELLSPTLQKTTHMFSMNCSKVFRFTPKNSPLSRCLLGTLWSFMVVDVIVVYWT</sequence>
<dbReference type="Gramene" id="Pp3c25_4470V3.2">
    <property type="protein sequence ID" value="PAC:32980819.CDS.1"/>
    <property type="gene ID" value="Pp3c25_4470"/>
</dbReference>
<dbReference type="EnsemblPlants" id="Pp3c25_4470V3.2">
    <property type="protein sequence ID" value="PAC:32980819.CDS.1"/>
    <property type="gene ID" value="Pp3c25_4470"/>
</dbReference>
<keyword evidence="1" id="KW-0472">Membrane</keyword>
<dbReference type="Gramene" id="Pp3c25_4470V3.1">
    <property type="protein sequence ID" value="PAC:32980818.CDS.1"/>
    <property type="gene ID" value="Pp3c25_4470"/>
</dbReference>
<accession>A0A2K1IDS5</accession>
<reference evidence="2 4" key="2">
    <citation type="journal article" date="2018" name="Plant J.">
        <title>The Physcomitrella patens chromosome-scale assembly reveals moss genome structure and evolution.</title>
        <authorList>
            <person name="Lang D."/>
            <person name="Ullrich K.K."/>
            <person name="Murat F."/>
            <person name="Fuchs J."/>
            <person name="Jenkins J."/>
            <person name="Haas F.B."/>
            <person name="Piednoel M."/>
            <person name="Gundlach H."/>
            <person name="Van Bel M."/>
            <person name="Meyberg R."/>
            <person name="Vives C."/>
            <person name="Morata J."/>
            <person name="Symeonidi A."/>
            <person name="Hiss M."/>
            <person name="Muchero W."/>
            <person name="Kamisugi Y."/>
            <person name="Saleh O."/>
            <person name="Blanc G."/>
            <person name="Decker E.L."/>
            <person name="van Gessel N."/>
            <person name="Grimwood J."/>
            <person name="Hayes R.D."/>
            <person name="Graham S.W."/>
            <person name="Gunter L.E."/>
            <person name="McDaniel S.F."/>
            <person name="Hoernstein S.N.W."/>
            <person name="Larsson A."/>
            <person name="Li F.W."/>
            <person name="Perroud P.F."/>
            <person name="Phillips J."/>
            <person name="Ranjan P."/>
            <person name="Rokshar D.S."/>
            <person name="Rothfels C.J."/>
            <person name="Schneider L."/>
            <person name="Shu S."/>
            <person name="Stevenson D.W."/>
            <person name="Thummler F."/>
            <person name="Tillich M."/>
            <person name="Villarreal Aguilar J.C."/>
            <person name="Widiez T."/>
            <person name="Wong G.K."/>
            <person name="Wymore A."/>
            <person name="Zhang Y."/>
            <person name="Zimmer A.D."/>
            <person name="Quatrano R.S."/>
            <person name="Mayer K.F.X."/>
            <person name="Goodstein D."/>
            <person name="Casacuberta J.M."/>
            <person name="Vandepoele K."/>
            <person name="Reski R."/>
            <person name="Cuming A.C."/>
            <person name="Tuskan G.A."/>
            <person name="Maumus F."/>
            <person name="Salse J."/>
            <person name="Schmutz J."/>
            <person name="Rensing S.A."/>
        </authorList>
    </citation>
    <scope>NUCLEOTIDE SEQUENCE [LARGE SCALE GENOMIC DNA]</scope>
    <source>
        <strain evidence="3 4">cv. Gransden 2004</strain>
    </source>
</reference>
<feature type="transmembrane region" description="Helical" evidence="1">
    <location>
        <begin position="74"/>
        <end position="92"/>
    </location>
</feature>
<evidence type="ECO:0000313" key="3">
    <source>
        <dbReference type="EnsemblPlants" id="PAC:32980818.CDS.1"/>
    </source>
</evidence>
<dbReference type="PaxDb" id="3218-PP1S340_34V6.1"/>
<dbReference type="AlphaFoldDB" id="A0A2K1IDS5"/>
<proteinExistence type="predicted"/>
<dbReference type="Proteomes" id="UP000006727">
    <property type="component" value="Chromosome 25"/>
</dbReference>
<keyword evidence="4" id="KW-1185">Reference proteome</keyword>
<dbReference type="EnsemblPlants" id="Pp3c25_4470V3.1">
    <property type="protein sequence ID" value="PAC:32980818.CDS.1"/>
    <property type="gene ID" value="Pp3c25_4470"/>
</dbReference>
<dbReference type="EMBL" id="ABEU02000025">
    <property type="protein sequence ID" value="PNR27420.1"/>
    <property type="molecule type" value="Genomic_DNA"/>
</dbReference>
<organism evidence="2">
    <name type="scientific">Physcomitrium patens</name>
    <name type="common">Spreading-leaved earth moss</name>
    <name type="synonym">Physcomitrella patens</name>
    <dbReference type="NCBI Taxonomy" id="3218"/>
    <lineage>
        <taxon>Eukaryota</taxon>
        <taxon>Viridiplantae</taxon>
        <taxon>Streptophyta</taxon>
        <taxon>Embryophyta</taxon>
        <taxon>Bryophyta</taxon>
        <taxon>Bryophytina</taxon>
        <taxon>Bryopsida</taxon>
        <taxon>Funariidae</taxon>
        <taxon>Funariales</taxon>
        <taxon>Funariaceae</taxon>
        <taxon>Physcomitrium</taxon>
    </lineage>
</organism>
<name>A0A2K1IDS5_PHYPA</name>
<dbReference type="InParanoid" id="A0A2K1IDS5"/>
<reference evidence="3" key="3">
    <citation type="submission" date="2020-12" db="UniProtKB">
        <authorList>
            <consortium name="EnsemblPlants"/>
        </authorList>
    </citation>
    <scope>IDENTIFICATION</scope>
</reference>
<evidence type="ECO:0000256" key="1">
    <source>
        <dbReference type="SAM" id="Phobius"/>
    </source>
</evidence>
<protein>
    <submittedName>
        <fullName evidence="2 3">Uncharacterized protein</fullName>
    </submittedName>
</protein>
<keyword evidence="1" id="KW-0812">Transmembrane</keyword>
<evidence type="ECO:0000313" key="4">
    <source>
        <dbReference type="Proteomes" id="UP000006727"/>
    </source>
</evidence>
<reference evidence="2 4" key="1">
    <citation type="journal article" date="2008" name="Science">
        <title>The Physcomitrella genome reveals evolutionary insights into the conquest of land by plants.</title>
        <authorList>
            <person name="Rensing S."/>
            <person name="Lang D."/>
            <person name="Zimmer A."/>
            <person name="Terry A."/>
            <person name="Salamov A."/>
            <person name="Shapiro H."/>
            <person name="Nishiyama T."/>
            <person name="Perroud P.-F."/>
            <person name="Lindquist E."/>
            <person name="Kamisugi Y."/>
            <person name="Tanahashi T."/>
            <person name="Sakakibara K."/>
            <person name="Fujita T."/>
            <person name="Oishi K."/>
            <person name="Shin-I T."/>
            <person name="Kuroki Y."/>
            <person name="Toyoda A."/>
            <person name="Suzuki Y."/>
            <person name="Hashimoto A."/>
            <person name="Yamaguchi K."/>
            <person name="Sugano A."/>
            <person name="Kohara Y."/>
            <person name="Fujiyama A."/>
            <person name="Anterola A."/>
            <person name="Aoki S."/>
            <person name="Ashton N."/>
            <person name="Barbazuk W.B."/>
            <person name="Barker E."/>
            <person name="Bennetzen J."/>
            <person name="Bezanilla M."/>
            <person name="Blankenship R."/>
            <person name="Cho S.H."/>
            <person name="Dutcher S."/>
            <person name="Estelle M."/>
            <person name="Fawcett J.A."/>
            <person name="Gundlach H."/>
            <person name="Hanada K."/>
            <person name="Heyl A."/>
            <person name="Hicks K.A."/>
            <person name="Hugh J."/>
            <person name="Lohr M."/>
            <person name="Mayer K."/>
            <person name="Melkozernov A."/>
            <person name="Murata T."/>
            <person name="Nelson D."/>
            <person name="Pils B."/>
            <person name="Prigge M."/>
            <person name="Reiss B."/>
            <person name="Renner T."/>
            <person name="Rombauts S."/>
            <person name="Rushton P."/>
            <person name="Sanderfoot A."/>
            <person name="Schween G."/>
            <person name="Shiu S.-H."/>
            <person name="Stueber K."/>
            <person name="Theodoulou F.L."/>
            <person name="Tu H."/>
            <person name="Van de Peer Y."/>
            <person name="Verrier P.J."/>
            <person name="Waters E."/>
            <person name="Wood A."/>
            <person name="Yang L."/>
            <person name="Cove D."/>
            <person name="Cuming A."/>
            <person name="Hasebe M."/>
            <person name="Lucas S."/>
            <person name="Mishler D.B."/>
            <person name="Reski R."/>
            <person name="Grigoriev I."/>
            <person name="Quatrano R.S."/>
            <person name="Boore J.L."/>
        </authorList>
    </citation>
    <scope>NUCLEOTIDE SEQUENCE [LARGE SCALE GENOMIC DNA]</scope>
    <source>
        <strain evidence="3 4">cv. Gransden 2004</strain>
    </source>
</reference>